<dbReference type="Pfam" id="PF00498">
    <property type="entry name" value="FHA"/>
    <property type="match status" value="1"/>
</dbReference>
<dbReference type="Proteomes" id="UP000885826">
    <property type="component" value="Unassembled WGS sequence"/>
</dbReference>
<dbReference type="SUPFAM" id="SSF55073">
    <property type="entry name" value="Nucleotide cyclase"/>
    <property type="match status" value="1"/>
</dbReference>
<dbReference type="GO" id="GO:0052621">
    <property type="term" value="F:diguanylate cyclase activity"/>
    <property type="evidence" value="ECO:0007669"/>
    <property type="project" value="TreeGrafter"/>
</dbReference>
<feature type="domain" description="GGDEF" evidence="2">
    <location>
        <begin position="188"/>
        <end position="319"/>
    </location>
</feature>
<name>A0A9C9JZG7_UNCW3</name>
<dbReference type="InterPro" id="IPR050469">
    <property type="entry name" value="Diguanylate_Cyclase"/>
</dbReference>
<evidence type="ECO:0000259" key="1">
    <source>
        <dbReference type="PROSITE" id="PS50006"/>
    </source>
</evidence>
<dbReference type="SUPFAM" id="SSF49879">
    <property type="entry name" value="SMAD/FHA domain"/>
    <property type="match status" value="1"/>
</dbReference>
<reference evidence="3" key="1">
    <citation type="journal article" date="2020" name="mSystems">
        <title>Genome- and Community-Level Interaction Insights into Carbon Utilization and Element Cycling Functions of Hydrothermarchaeota in Hydrothermal Sediment.</title>
        <authorList>
            <person name="Zhou Z."/>
            <person name="Liu Y."/>
            <person name="Xu W."/>
            <person name="Pan J."/>
            <person name="Luo Z.H."/>
            <person name="Li M."/>
        </authorList>
    </citation>
    <scope>NUCLEOTIDE SEQUENCE</scope>
    <source>
        <strain evidence="3">HyVt-388</strain>
    </source>
</reference>
<organism evidence="3 4">
    <name type="scientific">candidate division WOR-3 bacterium</name>
    <dbReference type="NCBI Taxonomy" id="2052148"/>
    <lineage>
        <taxon>Bacteria</taxon>
        <taxon>Bacteria division WOR-3</taxon>
    </lineage>
</organism>
<dbReference type="EMBL" id="DRIG01000032">
    <property type="protein sequence ID" value="HEC78087.1"/>
    <property type="molecule type" value="Genomic_DNA"/>
</dbReference>
<feature type="domain" description="FHA" evidence="1">
    <location>
        <begin position="26"/>
        <end position="75"/>
    </location>
</feature>
<dbReference type="PROSITE" id="PS50887">
    <property type="entry name" value="GGDEF"/>
    <property type="match status" value="1"/>
</dbReference>
<comment type="caution">
    <text evidence="3">The sequence shown here is derived from an EMBL/GenBank/DDBJ whole genome shotgun (WGS) entry which is preliminary data.</text>
</comment>
<accession>A0A9C9JZG7</accession>
<proteinExistence type="predicted"/>
<dbReference type="SMART" id="SM00267">
    <property type="entry name" value="GGDEF"/>
    <property type="match status" value="1"/>
</dbReference>
<dbReference type="NCBIfam" id="TIGR00254">
    <property type="entry name" value="GGDEF"/>
    <property type="match status" value="1"/>
</dbReference>
<dbReference type="FunFam" id="3.30.70.270:FF:000001">
    <property type="entry name" value="Diguanylate cyclase domain protein"/>
    <property type="match status" value="1"/>
</dbReference>
<dbReference type="InterPro" id="IPR000160">
    <property type="entry name" value="GGDEF_dom"/>
</dbReference>
<evidence type="ECO:0000259" key="2">
    <source>
        <dbReference type="PROSITE" id="PS50887"/>
    </source>
</evidence>
<gene>
    <name evidence="3" type="ORF">ENI34_02970</name>
</gene>
<evidence type="ECO:0000313" key="4">
    <source>
        <dbReference type="Proteomes" id="UP000885826"/>
    </source>
</evidence>
<dbReference type="InterPro" id="IPR029787">
    <property type="entry name" value="Nucleotide_cyclase"/>
</dbReference>
<protein>
    <submittedName>
        <fullName evidence="3">GGDEF domain-containing protein</fullName>
    </submittedName>
</protein>
<dbReference type="Gene3D" id="3.30.70.270">
    <property type="match status" value="1"/>
</dbReference>
<dbReference type="PROSITE" id="PS50006">
    <property type="entry name" value="FHA_DOMAIN"/>
    <property type="match status" value="1"/>
</dbReference>
<dbReference type="Pfam" id="PF00990">
    <property type="entry name" value="GGDEF"/>
    <property type="match status" value="1"/>
</dbReference>
<evidence type="ECO:0000313" key="3">
    <source>
        <dbReference type="EMBL" id="HEC78087.1"/>
    </source>
</evidence>
<dbReference type="InterPro" id="IPR043128">
    <property type="entry name" value="Rev_trsase/Diguanyl_cyclase"/>
</dbReference>
<dbReference type="CDD" id="cd01949">
    <property type="entry name" value="GGDEF"/>
    <property type="match status" value="1"/>
</dbReference>
<dbReference type="CDD" id="cd00060">
    <property type="entry name" value="FHA"/>
    <property type="match status" value="1"/>
</dbReference>
<sequence>MNEYFLLLVDNGVVVKKFSVGKKGRYLIGRSDDVDLVISSKDVSRHHAALEYDGKRFIIEDLNSTNGTFVNGVRIKKEFLNLHDEVTIGDYLLLLDDGTAKLPYPEATELGRKGEETVLLENKFISLRRKIKDSELKEEFKKIESVVKKSRKRLSVLAHEDRLTGLYNRQYFDKMSKKEFTEAKRNGRSLSVLFIDIDHFKKINDTYGHSVGDDALKVVAQLIKSSCRKSDLVARYGGEEIVVILPNTVSADAFKVGRDINRIIAEQTGKILGIKITVSIGTATFPADGGGLKKILECADKALYQAKRAGRNRVVKYEERSQVHREL</sequence>
<dbReference type="PANTHER" id="PTHR45138">
    <property type="entry name" value="REGULATORY COMPONENTS OF SENSORY TRANSDUCTION SYSTEM"/>
    <property type="match status" value="1"/>
</dbReference>
<dbReference type="InterPro" id="IPR008984">
    <property type="entry name" value="SMAD_FHA_dom_sf"/>
</dbReference>
<dbReference type="AlphaFoldDB" id="A0A9C9JZG7"/>
<dbReference type="Gene3D" id="2.60.200.20">
    <property type="match status" value="1"/>
</dbReference>
<dbReference type="InterPro" id="IPR000253">
    <property type="entry name" value="FHA_dom"/>
</dbReference>
<dbReference type="SMART" id="SM00240">
    <property type="entry name" value="FHA"/>
    <property type="match status" value="1"/>
</dbReference>
<dbReference type="PANTHER" id="PTHR45138:SF9">
    <property type="entry name" value="DIGUANYLATE CYCLASE DGCM-RELATED"/>
    <property type="match status" value="1"/>
</dbReference>